<dbReference type="InterPro" id="IPR013520">
    <property type="entry name" value="Ribonucl_H"/>
</dbReference>
<dbReference type="GO" id="GO:0003677">
    <property type="term" value="F:DNA binding"/>
    <property type="evidence" value="ECO:0007669"/>
    <property type="project" value="InterPro"/>
</dbReference>
<evidence type="ECO:0000259" key="3">
    <source>
        <dbReference type="SMART" id="SM00479"/>
    </source>
</evidence>
<evidence type="ECO:0000256" key="2">
    <source>
        <dbReference type="ARBA" id="ARBA00026073"/>
    </source>
</evidence>
<feature type="domain" description="Exonuclease" evidence="3">
    <location>
        <begin position="1"/>
        <end position="166"/>
    </location>
</feature>
<dbReference type="OrthoDB" id="9803913at2"/>
<dbReference type="AlphaFoldDB" id="A0A2M9C2U1"/>
<dbReference type="Gene3D" id="3.30.420.10">
    <property type="entry name" value="Ribonuclease H-like superfamily/Ribonuclease H"/>
    <property type="match status" value="1"/>
</dbReference>
<dbReference type="Proteomes" id="UP000228740">
    <property type="component" value="Unassembled WGS sequence"/>
</dbReference>
<comment type="subunit">
    <text evidence="2">DNA polymerase III contains a core (composed of alpha, epsilon and theta chains) that associates with a tau subunit. This core dimerizes to form the POLIII' complex. PolIII' associates with the gamma complex (composed of gamma, delta, delta', psi and chi chains) and with the beta chain to form the complete DNA polymerase III complex.</text>
</comment>
<reference evidence="4 5" key="1">
    <citation type="submission" date="2017-11" db="EMBL/GenBank/DDBJ databases">
        <title>Genomic Encyclopedia of Archaeal and Bacterial Type Strains, Phase II (KMG-II): From Individual Species to Whole Genera.</title>
        <authorList>
            <person name="Goeker M."/>
        </authorList>
    </citation>
    <scope>NUCLEOTIDE SEQUENCE [LARGE SCALE GENOMIC DNA]</scope>
    <source>
        <strain evidence="4 5">DSM 27617</strain>
    </source>
</reference>
<evidence type="ECO:0000256" key="1">
    <source>
        <dbReference type="ARBA" id="ARBA00025483"/>
    </source>
</evidence>
<sequence length="407" mass="46874">MYSIIDIESNGAGYRKECIIDIAVYRYDGQKIVDQFISLVNPESDITPFVQKLTSITPKMVKTAPKFHEIARRIVEITENTTLVGHNIDFDYRMLRQSFQRLGYDFKINTLDTIPLAKKLIPDEVSYSLGKLVKSLGIPLTNHHRAEGDARATLELFKLLVSKDTENEIIQKQHEETNAKTYINKIKQLTQDLPNEKGFVYFQNEGGKIIFSDHVQDINKFSKKVFNSKSKKWEEIQNEVEQINYELTGTDIIAKLLLNSKGIKKRDPLPFGLYHRNDKYLVEKNKLNKVEKPILKFRSFTQGSKAMQFINAIAEFSAVENLKKKIDFKKRNELWLGSGRKLGEKLFIIIENGKAVSYGFYELFTQIQTMSKISKLKIDLPLPTSDLTNELQLALLRGDFETLPLPK</sequence>
<dbReference type="GO" id="GO:0045004">
    <property type="term" value="P:DNA replication proofreading"/>
    <property type="evidence" value="ECO:0007669"/>
    <property type="project" value="TreeGrafter"/>
</dbReference>
<dbReference type="CDD" id="cd06127">
    <property type="entry name" value="DEDDh"/>
    <property type="match status" value="1"/>
</dbReference>
<dbReference type="RefSeq" id="WP_100377672.1">
    <property type="nucleotide sequence ID" value="NZ_PGFD01000002.1"/>
</dbReference>
<gene>
    <name evidence="4" type="ORF">CLV73_3057</name>
</gene>
<dbReference type="Pfam" id="PF00929">
    <property type="entry name" value="RNase_T"/>
    <property type="match status" value="1"/>
</dbReference>
<dbReference type="NCBIfam" id="TIGR00573">
    <property type="entry name" value="dnaq"/>
    <property type="match status" value="1"/>
</dbReference>
<evidence type="ECO:0000313" key="5">
    <source>
        <dbReference type="Proteomes" id="UP000228740"/>
    </source>
</evidence>
<dbReference type="InterPro" id="IPR006054">
    <property type="entry name" value="DnaQ"/>
</dbReference>
<dbReference type="PANTHER" id="PTHR30231">
    <property type="entry name" value="DNA POLYMERASE III SUBUNIT EPSILON"/>
    <property type="match status" value="1"/>
</dbReference>
<organism evidence="4 5">
    <name type="scientific">Chryseobacterium geocarposphaerae</name>
    <dbReference type="NCBI Taxonomy" id="1416776"/>
    <lineage>
        <taxon>Bacteria</taxon>
        <taxon>Pseudomonadati</taxon>
        <taxon>Bacteroidota</taxon>
        <taxon>Flavobacteriia</taxon>
        <taxon>Flavobacteriales</taxon>
        <taxon>Weeksellaceae</taxon>
        <taxon>Chryseobacterium group</taxon>
        <taxon>Chryseobacterium</taxon>
    </lineage>
</organism>
<proteinExistence type="predicted"/>
<keyword evidence="5" id="KW-1185">Reference proteome</keyword>
<name>A0A2M9C2U1_9FLAO</name>
<evidence type="ECO:0000313" key="4">
    <source>
        <dbReference type="EMBL" id="PJJ64690.1"/>
    </source>
</evidence>
<dbReference type="GO" id="GO:0003887">
    <property type="term" value="F:DNA-directed DNA polymerase activity"/>
    <property type="evidence" value="ECO:0007669"/>
    <property type="project" value="InterPro"/>
</dbReference>
<comment type="caution">
    <text evidence="4">The sequence shown here is derived from an EMBL/GenBank/DDBJ whole genome shotgun (WGS) entry which is preliminary data.</text>
</comment>
<accession>A0A2M9C2U1</accession>
<protein>
    <submittedName>
        <fullName evidence="4">DNA polymerase-3 subunit epsilon</fullName>
    </submittedName>
</protein>
<dbReference type="SMART" id="SM00479">
    <property type="entry name" value="EXOIII"/>
    <property type="match status" value="1"/>
</dbReference>
<dbReference type="EMBL" id="PGFD01000002">
    <property type="protein sequence ID" value="PJJ64690.1"/>
    <property type="molecule type" value="Genomic_DNA"/>
</dbReference>
<dbReference type="PANTHER" id="PTHR30231:SF41">
    <property type="entry name" value="DNA POLYMERASE III SUBUNIT EPSILON"/>
    <property type="match status" value="1"/>
</dbReference>
<dbReference type="FunFam" id="3.30.420.10:FF:000045">
    <property type="entry name" value="3'-5' exonuclease DinG"/>
    <property type="match status" value="1"/>
</dbReference>
<dbReference type="GO" id="GO:0008408">
    <property type="term" value="F:3'-5' exonuclease activity"/>
    <property type="evidence" value="ECO:0007669"/>
    <property type="project" value="TreeGrafter"/>
</dbReference>
<dbReference type="InterPro" id="IPR036397">
    <property type="entry name" value="RNaseH_sf"/>
</dbReference>
<dbReference type="GO" id="GO:0005829">
    <property type="term" value="C:cytosol"/>
    <property type="evidence" value="ECO:0007669"/>
    <property type="project" value="TreeGrafter"/>
</dbReference>
<dbReference type="InterPro" id="IPR012337">
    <property type="entry name" value="RNaseH-like_sf"/>
</dbReference>
<comment type="function">
    <text evidence="1">DNA polymerase III is a complex, multichain enzyme responsible for most of the replicative synthesis in bacteria. The epsilon subunit contain the editing function and is a proofreading 3'-5' exonuclease.</text>
</comment>
<dbReference type="SUPFAM" id="SSF53098">
    <property type="entry name" value="Ribonuclease H-like"/>
    <property type="match status" value="1"/>
</dbReference>